<keyword evidence="7" id="KW-1185">Reference proteome</keyword>
<gene>
    <name evidence="6" type="ORF">TresaDRAFT_2311</name>
</gene>
<dbReference type="Gene3D" id="2.40.30.170">
    <property type="match status" value="1"/>
</dbReference>
<sequence length="309" mass="32825">MTKTGKRISTFILSIIAALSMVMMTSCGGKKDGKKKNEDAKAAFTVSVRKIAPETMEDYIEFGGTVKAVDSVEVLPSVAGKIARISVKGGDRVKRGDVIAQIDPSKPGSEFALSPVKATSSGTVTKLPFSVGAYATTSTTIAEISSTDDLEININVSERFVPLIKEGQIAQVTFKSYPGEFFGAKVERISPILDPSTRTMEVTLNIEETRGIVKAGMFAHVKLITQTKNDVLALPNRAIVYNGGKPYVFVADSTGENASVSRIPVTTGLSVDGKTEIASGLSEGNLAIVKGQNMISEGQKVNALLQKDE</sequence>
<keyword evidence="2" id="KW-0732">Signal</keyword>
<accession>H7EHU5</accession>
<proteinExistence type="inferred from homology"/>
<comment type="caution">
    <text evidence="6">The sequence shown here is derived from an EMBL/GenBank/DDBJ whole genome shotgun (WGS) entry which is preliminary data.</text>
</comment>
<dbReference type="Pfam" id="PF25954">
    <property type="entry name" value="Beta-barrel_RND_2"/>
    <property type="match status" value="1"/>
</dbReference>
<feature type="signal peptide" evidence="2">
    <location>
        <begin position="1"/>
        <end position="28"/>
    </location>
</feature>
<dbReference type="Pfam" id="PF25989">
    <property type="entry name" value="YknX_C"/>
    <property type="match status" value="1"/>
</dbReference>
<feature type="domain" description="YknX-like C-terminal permuted SH3-like" evidence="5">
    <location>
        <begin position="231"/>
        <end position="302"/>
    </location>
</feature>
<name>H7EHU5_9SPIR</name>
<feature type="domain" description="CusB-like beta-barrel" evidence="4">
    <location>
        <begin position="152"/>
        <end position="226"/>
    </location>
</feature>
<dbReference type="OrthoDB" id="320389at2"/>
<reference evidence="6 7" key="1">
    <citation type="submission" date="2011-09" db="EMBL/GenBank/DDBJ databases">
        <title>The draft genome of Treponema saccharophilum DSM 2985.</title>
        <authorList>
            <consortium name="US DOE Joint Genome Institute (JGI-PGF)"/>
            <person name="Lucas S."/>
            <person name="Copeland A."/>
            <person name="Lapidus A."/>
            <person name="Glavina del Rio T."/>
            <person name="Dalin E."/>
            <person name="Tice H."/>
            <person name="Bruce D."/>
            <person name="Goodwin L."/>
            <person name="Pitluck S."/>
            <person name="Peters L."/>
            <person name="Kyrpides N."/>
            <person name="Mavromatis K."/>
            <person name="Ivanova N."/>
            <person name="Markowitz V."/>
            <person name="Cheng J.-F."/>
            <person name="Hugenholtz P."/>
            <person name="Woyke T."/>
            <person name="Wu D."/>
            <person name="Gronow S."/>
            <person name="Wellnitz S."/>
            <person name="Brambilla E."/>
            <person name="Klenk H.-P."/>
            <person name="Eisen J.A."/>
        </authorList>
    </citation>
    <scope>NUCLEOTIDE SEQUENCE [LARGE SCALE GENOMIC DNA]</scope>
    <source>
        <strain evidence="6 7">DSM 2985</strain>
    </source>
</reference>
<dbReference type="eggNOG" id="COG0845">
    <property type="taxonomic scope" value="Bacteria"/>
</dbReference>
<dbReference type="NCBIfam" id="TIGR01730">
    <property type="entry name" value="RND_mfp"/>
    <property type="match status" value="1"/>
</dbReference>
<dbReference type="InterPro" id="IPR058625">
    <property type="entry name" value="MdtA-like_BSH"/>
</dbReference>
<dbReference type="Gene3D" id="2.40.50.100">
    <property type="match status" value="1"/>
</dbReference>
<protein>
    <submittedName>
        <fullName evidence="6">Efflux transporter, RND family, MFP subunit</fullName>
    </submittedName>
</protein>
<evidence type="ECO:0000259" key="3">
    <source>
        <dbReference type="Pfam" id="PF25917"/>
    </source>
</evidence>
<dbReference type="PROSITE" id="PS51257">
    <property type="entry name" value="PROKAR_LIPOPROTEIN"/>
    <property type="match status" value="1"/>
</dbReference>
<evidence type="ECO:0000259" key="4">
    <source>
        <dbReference type="Pfam" id="PF25954"/>
    </source>
</evidence>
<dbReference type="AlphaFoldDB" id="H7EHU5"/>
<evidence type="ECO:0000313" key="6">
    <source>
        <dbReference type="EMBL" id="EIC02885.1"/>
    </source>
</evidence>
<dbReference type="PATRIC" id="fig|907348.3.peg.374"/>
<dbReference type="InterPro" id="IPR058637">
    <property type="entry name" value="YknX-like_C"/>
</dbReference>
<feature type="domain" description="Multidrug resistance protein MdtA-like barrel-sandwich hybrid" evidence="3">
    <location>
        <begin position="71"/>
        <end position="141"/>
    </location>
</feature>
<evidence type="ECO:0000256" key="1">
    <source>
        <dbReference type="ARBA" id="ARBA00009477"/>
    </source>
</evidence>
<organism evidence="6 7">
    <name type="scientific">Treponema saccharophilum DSM 2985</name>
    <dbReference type="NCBI Taxonomy" id="907348"/>
    <lineage>
        <taxon>Bacteria</taxon>
        <taxon>Pseudomonadati</taxon>
        <taxon>Spirochaetota</taxon>
        <taxon>Spirochaetia</taxon>
        <taxon>Spirochaetales</taxon>
        <taxon>Treponemataceae</taxon>
        <taxon>Treponema</taxon>
    </lineage>
</organism>
<dbReference type="InterPro" id="IPR058792">
    <property type="entry name" value="Beta-barrel_RND_2"/>
</dbReference>
<dbReference type="EMBL" id="AGRW01000030">
    <property type="protein sequence ID" value="EIC02885.1"/>
    <property type="molecule type" value="Genomic_DNA"/>
</dbReference>
<dbReference type="Proteomes" id="UP000003571">
    <property type="component" value="Unassembled WGS sequence"/>
</dbReference>
<dbReference type="FunFam" id="2.40.30.170:FF:000010">
    <property type="entry name" value="Efflux RND transporter periplasmic adaptor subunit"/>
    <property type="match status" value="1"/>
</dbReference>
<dbReference type="PANTHER" id="PTHR30469">
    <property type="entry name" value="MULTIDRUG RESISTANCE PROTEIN MDTA"/>
    <property type="match status" value="1"/>
</dbReference>
<dbReference type="SUPFAM" id="SSF111369">
    <property type="entry name" value="HlyD-like secretion proteins"/>
    <property type="match status" value="1"/>
</dbReference>
<feature type="chain" id="PRO_5003610151" evidence="2">
    <location>
        <begin position="29"/>
        <end position="309"/>
    </location>
</feature>
<evidence type="ECO:0000259" key="5">
    <source>
        <dbReference type="Pfam" id="PF25989"/>
    </source>
</evidence>
<comment type="similarity">
    <text evidence="1">Belongs to the membrane fusion protein (MFP) (TC 8.A.1) family.</text>
</comment>
<evidence type="ECO:0000313" key="7">
    <source>
        <dbReference type="Proteomes" id="UP000003571"/>
    </source>
</evidence>
<dbReference type="Gene3D" id="2.40.420.20">
    <property type="match status" value="1"/>
</dbReference>
<dbReference type="InterPro" id="IPR006143">
    <property type="entry name" value="RND_pump_MFP"/>
</dbReference>
<dbReference type="Pfam" id="PF25917">
    <property type="entry name" value="BSH_RND"/>
    <property type="match status" value="1"/>
</dbReference>
<dbReference type="RefSeq" id="WP_002702331.1">
    <property type="nucleotide sequence ID" value="NZ_AGRW01000030.1"/>
</dbReference>
<dbReference type="STRING" id="907348.TresaDRAFT_2311"/>
<evidence type="ECO:0000256" key="2">
    <source>
        <dbReference type="SAM" id="SignalP"/>
    </source>
</evidence>
<dbReference type="GO" id="GO:0015562">
    <property type="term" value="F:efflux transmembrane transporter activity"/>
    <property type="evidence" value="ECO:0007669"/>
    <property type="project" value="TreeGrafter"/>
</dbReference>
<dbReference type="GO" id="GO:1990281">
    <property type="term" value="C:efflux pump complex"/>
    <property type="evidence" value="ECO:0007669"/>
    <property type="project" value="TreeGrafter"/>
</dbReference>